<comment type="similarity">
    <text evidence="11">Belongs to the Thz kinase family.</text>
</comment>
<name>A0A4Q9KKQ2_PROTD</name>
<comment type="cofactor">
    <cofactor evidence="2 11">
        <name>Mg(2+)</name>
        <dbReference type="ChEBI" id="CHEBI:18420"/>
    </cofactor>
</comment>
<evidence type="ECO:0000256" key="4">
    <source>
        <dbReference type="ARBA" id="ARBA00022679"/>
    </source>
</evidence>
<evidence type="ECO:0000256" key="6">
    <source>
        <dbReference type="ARBA" id="ARBA00022741"/>
    </source>
</evidence>
<evidence type="ECO:0000256" key="2">
    <source>
        <dbReference type="ARBA" id="ARBA00001946"/>
    </source>
</evidence>
<evidence type="ECO:0000256" key="10">
    <source>
        <dbReference type="ARBA" id="ARBA00022977"/>
    </source>
</evidence>
<evidence type="ECO:0000256" key="1">
    <source>
        <dbReference type="ARBA" id="ARBA00001771"/>
    </source>
</evidence>
<evidence type="ECO:0000256" key="7">
    <source>
        <dbReference type="ARBA" id="ARBA00022777"/>
    </source>
</evidence>
<comment type="catalytic activity">
    <reaction evidence="1 11">
        <text>5-(2-hydroxyethyl)-4-methylthiazole + ATP = 4-methyl-5-(2-phosphooxyethyl)-thiazole + ADP + H(+)</text>
        <dbReference type="Rhea" id="RHEA:24212"/>
        <dbReference type="ChEBI" id="CHEBI:15378"/>
        <dbReference type="ChEBI" id="CHEBI:17957"/>
        <dbReference type="ChEBI" id="CHEBI:30616"/>
        <dbReference type="ChEBI" id="CHEBI:58296"/>
        <dbReference type="ChEBI" id="CHEBI:456216"/>
        <dbReference type="EC" id="2.7.1.50"/>
    </reaction>
</comment>
<dbReference type="GO" id="GO:0009228">
    <property type="term" value="P:thiamine biosynthetic process"/>
    <property type="evidence" value="ECO:0007669"/>
    <property type="project" value="UniProtKB-KW"/>
</dbReference>
<dbReference type="OrthoDB" id="8909021at2"/>
<organism evidence="12 13">
    <name type="scientific">Propioniciclava tarda</name>
    <dbReference type="NCBI Taxonomy" id="433330"/>
    <lineage>
        <taxon>Bacteria</taxon>
        <taxon>Bacillati</taxon>
        <taxon>Actinomycetota</taxon>
        <taxon>Actinomycetes</taxon>
        <taxon>Propionibacteriales</taxon>
        <taxon>Propionibacteriaceae</taxon>
        <taxon>Propioniciclava</taxon>
    </lineage>
</organism>
<dbReference type="AlphaFoldDB" id="A0A4Q9KKQ2"/>
<feature type="binding site" evidence="11">
    <location>
        <position position="194"/>
    </location>
    <ligand>
        <name>substrate</name>
    </ligand>
</feature>
<dbReference type="GO" id="GO:0004417">
    <property type="term" value="F:hydroxyethylthiazole kinase activity"/>
    <property type="evidence" value="ECO:0007669"/>
    <property type="project" value="UniProtKB-UniRule"/>
</dbReference>
<evidence type="ECO:0000256" key="3">
    <source>
        <dbReference type="ARBA" id="ARBA00004868"/>
    </source>
</evidence>
<feature type="binding site" evidence="11">
    <location>
        <position position="46"/>
    </location>
    <ligand>
        <name>substrate</name>
    </ligand>
</feature>
<proteinExistence type="inferred from homology"/>
<dbReference type="CDD" id="cd01170">
    <property type="entry name" value="THZ_kinase"/>
    <property type="match status" value="1"/>
</dbReference>
<keyword evidence="6 11" id="KW-0547">Nucleotide-binding</keyword>
<reference evidence="12 13" key="1">
    <citation type="submission" date="2019-01" db="EMBL/GenBank/DDBJ databases">
        <title>Lactibacter flavus gen. nov., sp. nov., a novel bacterium of the family Propionibacteriaceae isolated from raw milk and dairy products.</title>
        <authorList>
            <person name="Huptas C."/>
            <person name="Wenning M."/>
            <person name="Breitenwieser F."/>
            <person name="Doll E."/>
            <person name="Von Neubeck M."/>
            <person name="Busse H.-J."/>
            <person name="Scherer S."/>
        </authorList>
    </citation>
    <scope>NUCLEOTIDE SEQUENCE [LARGE SCALE GENOMIC DNA]</scope>
    <source>
        <strain evidence="12 13">DSM 22130</strain>
    </source>
</reference>
<dbReference type="Proteomes" id="UP000291933">
    <property type="component" value="Unassembled WGS sequence"/>
</dbReference>
<dbReference type="Gene3D" id="3.40.1190.20">
    <property type="match status" value="1"/>
</dbReference>
<comment type="caution">
    <text evidence="12">The sequence shown here is derived from an EMBL/GenBank/DDBJ whole genome shotgun (WGS) entry which is preliminary data.</text>
</comment>
<feature type="binding site" evidence="11">
    <location>
        <position position="167"/>
    </location>
    <ligand>
        <name>ATP</name>
        <dbReference type="ChEBI" id="CHEBI:30616"/>
    </ligand>
</feature>
<dbReference type="Pfam" id="PF02110">
    <property type="entry name" value="HK"/>
    <property type="match status" value="1"/>
</dbReference>
<dbReference type="InterPro" id="IPR029056">
    <property type="entry name" value="Ribokinase-like"/>
</dbReference>
<comment type="pathway">
    <text evidence="3 11">Cofactor biosynthesis; thiamine diphosphate biosynthesis; 4-methyl-5-(2-phosphoethyl)-thiazole from 5-(2-hydroxyethyl)-4-methylthiazole: step 1/1.</text>
</comment>
<dbReference type="UniPathway" id="UPA00060">
    <property type="reaction ID" value="UER00139"/>
</dbReference>
<evidence type="ECO:0000256" key="9">
    <source>
        <dbReference type="ARBA" id="ARBA00022842"/>
    </source>
</evidence>
<protein>
    <recommendedName>
        <fullName evidence="11">Hydroxyethylthiazole kinase</fullName>
        <ecNumber evidence="11">2.7.1.50</ecNumber>
    </recommendedName>
    <alternativeName>
        <fullName evidence="11">4-methyl-5-beta-hydroxyethylthiazole kinase</fullName>
        <shortName evidence="11">TH kinase</shortName>
        <shortName evidence="11">Thz kinase</shortName>
    </alternativeName>
</protein>
<dbReference type="GO" id="GO:0005524">
    <property type="term" value="F:ATP binding"/>
    <property type="evidence" value="ECO:0007669"/>
    <property type="project" value="UniProtKB-UniRule"/>
</dbReference>
<sequence length="265" mass="26509">MSDTVDLARALTELRAKTPLVQCLTNIVVANWTANVLLAAGAAPAMVDNAAEASMFAGIAGGVLINTGTPYAETAEAMREAVRGAAKSGTPWVLDPVAFGLPFRSEIARDVLALGGPAIIRGNASEIMGLAGVEASGRGVDAGDPVEAALAAARELAGKHGCVVAVSGPVDHITDGRRTVTVANGHDWMTKVTGVGCSLGALMAAFAAVAEPLDAAVAATALLCVAADRAADGAPAPGSFAEALIDHLFLLTPDELAASARLGHA</sequence>
<dbReference type="InterPro" id="IPR000417">
    <property type="entry name" value="Hyethyz_kinase"/>
</dbReference>
<dbReference type="PIRSF" id="PIRSF000513">
    <property type="entry name" value="Thz_kinase"/>
    <property type="match status" value="1"/>
</dbReference>
<accession>A0A4Q9KKQ2</accession>
<evidence type="ECO:0000313" key="13">
    <source>
        <dbReference type="Proteomes" id="UP000291933"/>
    </source>
</evidence>
<keyword evidence="8 11" id="KW-0067">ATP-binding</keyword>
<evidence type="ECO:0000256" key="8">
    <source>
        <dbReference type="ARBA" id="ARBA00022840"/>
    </source>
</evidence>
<evidence type="ECO:0000256" key="5">
    <source>
        <dbReference type="ARBA" id="ARBA00022723"/>
    </source>
</evidence>
<dbReference type="EMBL" id="SDMR01000016">
    <property type="protein sequence ID" value="TBT94219.1"/>
    <property type="molecule type" value="Genomic_DNA"/>
</dbReference>
<keyword evidence="9 11" id="KW-0460">Magnesium</keyword>
<dbReference type="SUPFAM" id="SSF53613">
    <property type="entry name" value="Ribokinase-like"/>
    <property type="match status" value="1"/>
</dbReference>
<feature type="binding site" evidence="11">
    <location>
        <position position="121"/>
    </location>
    <ligand>
        <name>ATP</name>
        <dbReference type="ChEBI" id="CHEBI:30616"/>
    </ligand>
</feature>
<keyword evidence="7 11" id="KW-0418">Kinase</keyword>
<keyword evidence="10 11" id="KW-0784">Thiamine biosynthesis</keyword>
<dbReference type="EC" id="2.7.1.50" evidence="11"/>
<keyword evidence="4 11" id="KW-0808">Transferase</keyword>
<keyword evidence="5 11" id="KW-0479">Metal-binding</keyword>
<keyword evidence="13" id="KW-1185">Reference proteome</keyword>
<evidence type="ECO:0000256" key="11">
    <source>
        <dbReference type="HAMAP-Rule" id="MF_00228"/>
    </source>
</evidence>
<evidence type="ECO:0000313" key="12">
    <source>
        <dbReference type="EMBL" id="TBT94219.1"/>
    </source>
</evidence>
<dbReference type="NCBIfam" id="NF006830">
    <property type="entry name" value="PRK09355.1"/>
    <property type="match status" value="1"/>
</dbReference>
<dbReference type="HAMAP" id="MF_00228">
    <property type="entry name" value="Thz_kinase"/>
    <property type="match status" value="1"/>
</dbReference>
<comment type="function">
    <text evidence="11">Catalyzes the phosphorylation of the hydroxyl group of 4-methyl-5-beta-hydroxyethylthiazole (THZ).</text>
</comment>
<dbReference type="GO" id="GO:0000287">
    <property type="term" value="F:magnesium ion binding"/>
    <property type="evidence" value="ECO:0007669"/>
    <property type="project" value="UniProtKB-UniRule"/>
</dbReference>
<dbReference type="PRINTS" id="PR01099">
    <property type="entry name" value="HYETHTZKNASE"/>
</dbReference>
<dbReference type="GO" id="GO:0009229">
    <property type="term" value="P:thiamine diphosphate biosynthetic process"/>
    <property type="evidence" value="ECO:0007669"/>
    <property type="project" value="UniProtKB-UniRule"/>
</dbReference>
<gene>
    <name evidence="11" type="primary">thiM</name>
    <name evidence="12" type="ORF">ET996_11700</name>
</gene>